<reference evidence="7 8" key="1">
    <citation type="submission" date="2009-06" db="EMBL/GenBank/DDBJ databases">
        <title>Complete sequence of Desulfovibrio salexigens DSM 2638.</title>
        <authorList>
            <consortium name="US DOE Joint Genome Institute"/>
            <person name="Lucas S."/>
            <person name="Copeland A."/>
            <person name="Lapidus A."/>
            <person name="Glavina del Rio T."/>
            <person name="Tice H."/>
            <person name="Bruce D."/>
            <person name="Goodwin L."/>
            <person name="Pitluck S."/>
            <person name="Munk A.C."/>
            <person name="Brettin T."/>
            <person name="Detter J.C."/>
            <person name="Han C."/>
            <person name="Tapia R."/>
            <person name="Larimer F."/>
            <person name="Land M."/>
            <person name="Hauser L."/>
            <person name="Kyrpides N."/>
            <person name="Anderson I."/>
            <person name="Wall J.D."/>
            <person name="Arkin A.P."/>
            <person name="Dehal P."/>
            <person name="Chivian D."/>
            <person name="Giles B."/>
            <person name="Hazen T.C."/>
        </authorList>
    </citation>
    <scope>NUCLEOTIDE SEQUENCE [LARGE SCALE GENOMIC DNA]</scope>
    <source>
        <strain evidence="8">ATCC 14822 / DSM 2638 / NCIMB 8403 / VKM B-1763</strain>
    </source>
</reference>
<dbReference type="KEGG" id="dsa:Desal_1554"/>
<feature type="transmembrane region" description="Helical" evidence="5">
    <location>
        <begin position="94"/>
        <end position="112"/>
    </location>
</feature>
<dbReference type="GO" id="GO:0009977">
    <property type="term" value="F:proton motive force dependent protein transmembrane transporter activity"/>
    <property type="evidence" value="ECO:0007669"/>
    <property type="project" value="TreeGrafter"/>
</dbReference>
<dbReference type="OrthoDB" id="9777044at2"/>
<dbReference type="HAMAP" id="MF_00902">
    <property type="entry name" value="TatC"/>
    <property type="match status" value="1"/>
</dbReference>
<feature type="compositionally biased region" description="Acidic residues" evidence="6">
    <location>
        <begin position="31"/>
        <end position="41"/>
    </location>
</feature>
<comment type="subcellular location">
    <subcellularLocation>
        <location evidence="5">Cell inner membrane</location>
        <topology evidence="5">Multi-pass membrane protein</topology>
    </subcellularLocation>
    <subcellularLocation>
        <location evidence="1">Membrane</location>
        <topology evidence="1">Multi-pass membrane protein</topology>
    </subcellularLocation>
</comment>
<evidence type="ECO:0000313" key="8">
    <source>
        <dbReference type="Proteomes" id="UP000002601"/>
    </source>
</evidence>
<evidence type="ECO:0000256" key="6">
    <source>
        <dbReference type="SAM" id="MobiDB-lite"/>
    </source>
</evidence>
<dbReference type="PANTHER" id="PTHR30371:SF0">
    <property type="entry name" value="SEC-INDEPENDENT PROTEIN TRANSLOCASE PROTEIN TATC, CHLOROPLASTIC-RELATED"/>
    <property type="match status" value="1"/>
</dbReference>
<keyword evidence="8" id="KW-1185">Reference proteome</keyword>
<feature type="compositionally biased region" description="Acidic residues" evidence="6">
    <location>
        <begin position="323"/>
        <end position="332"/>
    </location>
</feature>
<dbReference type="NCBIfam" id="TIGR00945">
    <property type="entry name" value="tatC"/>
    <property type="match status" value="1"/>
</dbReference>
<dbReference type="Proteomes" id="UP000002601">
    <property type="component" value="Chromosome"/>
</dbReference>
<evidence type="ECO:0000256" key="2">
    <source>
        <dbReference type="ARBA" id="ARBA00022692"/>
    </source>
</evidence>
<feature type="region of interest" description="Disordered" evidence="6">
    <location>
        <begin position="1"/>
        <end position="77"/>
    </location>
</feature>
<keyword evidence="2 5" id="KW-0812">Transmembrane</keyword>
<dbReference type="RefSeq" id="WP_015851434.1">
    <property type="nucleotide sequence ID" value="NC_012881.1"/>
</dbReference>
<evidence type="ECO:0000256" key="3">
    <source>
        <dbReference type="ARBA" id="ARBA00022989"/>
    </source>
</evidence>
<sequence length="386" mass="42518">MSSAEKDSREVGQESPEEKKQAEETAAESLNPEEETAESIEFEAGLPAEKDADGLAVSEDDSAADEDAEDDDELDEEEAPMTFLEHLEELRRRFVRIMIACGIGFLACYSFAKPLFSLLMAPLVAVLPPDSTLIFTSLPEGFVTYLKVAFVAGIFAVSPYIFAQVWGFIAPGLYEHERKWMIPLAFLSAFFFVGGALFGYYVVFPFGCEFFMGFADEFIKPMPTLREYLGFSLKLLFAFGLIFELPLFIFFLARLGVVTAEGLREKRKYAILVCFICSAILTPPDVMTQTLMAGPLIILYEIGIWVAYFFGKRGGRKLKNADPENDGPDDSGPDGGDSAATAEDSSSEAKAESTAEKKPEAEEPGSDKKKKSKAADSGYDEDLIEM</sequence>
<dbReference type="STRING" id="526222.Desal_1554"/>
<accession>C6BSE0</accession>
<feature type="transmembrane region" description="Helical" evidence="5">
    <location>
        <begin position="235"/>
        <end position="257"/>
    </location>
</feature>
<dbReference type="PRINTS" id="PR01840">
    <property type="entry name" value="TATCFAMILY"/>
</dbReference>
<dbReference type="GO" id="GO:0043953">
    <property type="term" value="P:protein transport by the Tat complex"/>
    <property type="evidence" value="ECO:0007669"/>
    <property type="project" value="UniProtKB-UniRule"/>
</dbReference>
<dbReference type="InterPro" id="IPR002033">
    <property type="entry name" value="TatC"/>
</dbReference>
<keyword evidence="4 5" id="KW-0472">Membrane</keyword>
<feature type="compositionally biased region" description="Basic and acidic residues" evidence="6">
    <location>
        <begin position="347"/>
        <end position="367"/>
    </location>
</feature>
<feature type="transmembrane region" description="Helical" evidence="5">
    <location>
        <begin position="292"/>
        <end position="310"/>
    </location>
</feature>
<name>C6BSE0_MARSD</name>
<dbReference type="EMBL" id="CP001649">
    <property type="protein sequence ID" value="ACS79616.1"/>
    <property type="molecule type" value="Genomic_DNA"/>
</dbReference>
<keyword evidence="3 5" id="KW-1133">Transmembrane helix</keyword>
<dbReference type="eggNOG" id="COG0805">
    <property type="taxonomic scope" value="Bacteria"/>
</dbReference>
<keyword evidence="5" id="KW-0997">Cell inner membrane</keyword>
<dbReference type="GO" id="GO:0033281">
    <property type="term" value="C:TAT protein transport complex"/>
    <property type="evidence" value="ECO:0007669"/>
    <property type="project" value="UniProtKB-UniRule"/>
</dbReference>
<comment type="similarity">
    <text evidence="5">Belongs to the TatC family.</text>
</comment>
<keyword evidence="5" id="KW-0811">Translocation</keyword>
<dbReference type="PANTHER" id="PTHR30371">
    <property type="entry name" value="SEC-INDEPENDENT PROTEIN TRANSLOCASE PROTEIN TATC"/>
    <property type="match status" value="1"/>
</dbReference>
<evidence type="ECO:0000256" key="4">
    <source>
        <dbReference type="ARBA" id="ARBA00023136"/>
    </source>
</evidence>
<dbReference type="GO" id="GO:0065002">
    <property type="term" value="P:intracellular protein transmembrane transport"/>
    <property type="evidence" value="ECO:0007669"/>
    <property type="project" value="TreeGrafter"/>
</dbReference>
<evidence type="ECO:0000256" key="5">
    <source>
        <dbReference type="HAMAP-Rule" id="MF_00902"/>
    </source>
</evidence>
<feature type="compositionally biased region" description="Basic and acidic residues" evidence="6">
    <location>
        <begin position="1"/>
        <end position="23"/>
    </location>
</feature>
<gene>
    <name evidence="5" type="primary">tatC</name>
    <name evidence="7" type="ordered locus">Desal_1554</name>
</gene>
<comment type="subunit">
    <text evidence="5">Forms a complex with TatA.</text>
</comment>
<feature type="transmembrane region" description="Helical" evidence="5">
    <location>
        <begin position="269"/>
        <end position="286"/>
    </location>
</feature>
<feature type="region of interest" description="Disordered" evidence="6">
    <location>
        <begin position="320"/>
        <end position="386"/>
    </location>
</feature>
<dbReference type="HOGENOM" id="CLU_031942_4_1_7"/>
<feature type="transmembrane region" description="Helical" evidence="5">
    <location>
        <begin position="181"/>
        <end position="203"/>
    </location>
</feature>
<keyword evidence="5" id="KW-0653">Protein transport</keyword>
<proteinExistence type="inferred from homology"/>
<comment type="function">
    <text evidence="5">Part of the twin-arginine translocation (Tat) system that transports large folded proteins containing a characteristic twin-arginine motif in their signal peptide across membranes.</text>
</comment>
<keyword evidence="5" id="KW-1003">Cell membrane</keyword>
<feature type="compositionally biased region" description="Acidic residues" evidence="6">
    <location>
        <begin position="58"/>
        <end position="77"/>
    </location>
</feature>
<feature type="transmembrane region" description="Helical" evidence="5">
    <location>
        <begin position="148"/>
        <end position="169"/>
    </location>
</feature>
<dbReference type="AlphaFoldDB" id="C6BSE0"/>
<organism evidence="7 8">
    <name type="scientific">Maridesulfovibrio salexigens (strain ATCC 14822 / DSM 2638 / NCIMB 8403 / VKM B-1763)</name>
    <name type="common">Desulfovibrio salexigens</name>
    <dbReference type="NCBI Taxonomy" id="526222"/>
    <lineage>
        <taxon>Bacteria</taxon>
        <taxon>Pseudomonadati</taxon>
        <taxon>Thermodesulfobacteriota</taxon>
        <taxon>Desulfovibrionia</taxon>
        <taxon>Desulfovibrionales</taxon>
        <taxon>Desulfovibrionaceae</taxon>
        <taxon>Maridesulfovibrio</taxon>
    </lineage>
</organism>
<evidence type="ECO:0000313" key="7">
    <source>
        <dbReference type="EMBL" id="ACS79616.1"/>
    </source>
</evidence>
<dbReference type="Pfam" id="PF00902">
    <property type="entry name" value="TatC"/>
    <property type="match status" value="1"/>
</dbReference>
<protein>
    <recommendedName>
        <fullName evidence="5">Sec-independent protein translocase protein TatC</fullName>
    </recommendedName>
</protein>
<evidence type="ECO:0000256" key="1">
    <source>
        <dbReference type="ARBA" id="ARBA00004141"/>
    </source>
</evidence>
<keyword evidence="5" id="KW-0813">Transport</keyword>